<evidence type="ECO:0000256" key="3">
    <source>
        <dbReference type="ARBA" id="ARBA00023002"/>
    </source>
</evidence>
<comment type="caution">
    <text evidence="6">The sequence shown here is derived from an EMBL/GenBank/DDBJ whole genome shotgun (WGS) entry which is preliminary data.</text>
</comment>
<dbReference type="Pfam" id="PF00296">
    <property type="entry name" value="Bac_luciferase"/>
    <property type="match status" value="1"/>
</dbReference>
<name>A0ABU3Y482_9SPHN</name>
<organism evidence="6 7">
    <name type="scientific">Sphingomonas agrestis</name>
    <dbReference type="NCBI Taxonomy" id="3080540"/>
    <lineage>
        <taxon>Bacteria</taxon>
        <taxon>Pseudomonadati</taxon>
        <taxon>Pseudomonadota</taxon>
        <taxon>Alphaproteobacteria</taxon>
        <taxon>Sphingomonadales</taxon>
        <taxon>Sphingomonadaceae</taxon>
        <taxon>Sphingomonas</taxon>
    </lineage>
</organism>
<sequence>MTIRTYWQLDVAEDAARSETSARQSGLFRDVRTPALNRYDYYAQVAQAAAQTAFDGLFVPHRPQSDDSAIVAAAIARAVPRLALIPEFPASVGSAVYAAKQAVSFQRQTHERLGWAIAAAADGEARARDGDHVPEEQLPARVEEFLTVARGVHAERPFDFAGAHFQVQGGGFLDPLNRVAFPKVFLQGESEEALALSARAADIHLFAAAPLAKLRARVEALDALALREGRTVEFGLIQPVLARDDPADARRDAERAGLSDTAIVGSHAEVAEQLGDLARAGFRHFVLAAPSSLEEAYRIGQHVLPRFRALTGRVAAAA</sequence>
<reference evidence="6 7" key="1">
    <citation type="submission" date="2023-10" db="EMBL/GenBank/DDBJ databases">
        <title>Sphingomonas sp. HF-S4 16S ribosomal RNA gene Genome sequencing and assembly.</title>
        <authorList>
            <person name="Lee H."/>
        </authorList>
    </citation>
    <scope>NUCLEOTIDE SEQUENCE [LARGE SCALE GENOMIC DNA]</scope>
    <source>
        <strain evidence="6 7">HF-S4</strain>
    </source>
</reference>
<keyword evidence="2" id="KW-0288">FMN</keyword>
<dbReference type="RefSeq" id="WP_317225397.1">
    <property type="nucleotide sequence ID" value="NZ_JAWJEJ010000001.1"/>
</dbReference>
<evidence type="ECO:0000256" key="4">
    <source>
        <dbReference type="ARBA" id="ARBA00023033"/>
    </source>
</evidence>
<dbReference type="PANTHER" id="PTHR42847:SF4">
    <property type="entry name" value="ALKANESULFONATE MONOOXYGENASE-RELATED"/>
    <property type="match status" value="1"/>
</dbReference>
<feature type="domain" description="Luciferase-like" evidence="5">
    <location>
        <begin position="35"/>
        <end position="255"/>
    </location>
</feature>
<keyword evidence="4" id="KW-0503">Monooxygenase</keyword>
<evidence type="ECO:0000259" key="5">
    <source>
        <dbReference type="Pfam" id="PF00296"/>
    </source>
</evidence>
<dbReference type="Gene3D" id="3.20.20.30">
    <property type="entry name" value="Luciferase-like domain"/>
    <property type="match status" value="1"/>
</dbReference>
<dbReference type="Proteomes" id="UP001273531">
    <property type="component" value="Unassembled WGS sequence"/>
</dbReference>
<gene>
    <name evidence="6" type="ORF">RZN05_04335</name>
</gene>
<keyword evidence="7" id="KW-1185">Reference proteome</keyword>
<dbReference type="InterPro" id="IPR036661">
    <property type="entry name" value="Luciferase-like_sf"/>
</dbReference>
<keyword evidence="1" id="KW-0285">Flavoprotein</keyword>
<dbReference type="InterPro" id="IPR050172">
    <property type="entry name" value="SsuD_RutA_monooxygenase"/>
</dbReference>
<evidence type="ECO:0000313" key="6">
    <source>
        <dbReference type="EMBL" id="MDV3456201.1"/>
    </source>
</evidence>
<proteinExistence type="predicted"/>
<dbReference type="EMBL" id="JAWJEJ010000001">
    <property type="protein sequence ID" value="MDV3456201.1"/>
    <property type="molecule type" value="Genomic_DNA"/>
</dbReference>
<dbReference type="PANTHER" id="PTHR42847">
    <property type="entry name" value="ALKANESULFONATE MONOOXYGENASE"/>
    <property type="match status" value="1"/>
</dbReference>
<dbReference type="SUPFAM" id="SSF51679">
    <property type="entry name" value="Bacterial luciferase-like"/>
    <property type="match status" value="1"/>
</dbReference>
<evidence type="ECO:0000313" key="7">
    <source>
        <dbReference type="Proteomes" id="UP001273531"/>
    </source>
</evidence>
<accession>A0ABU3Y482</accession>
<dbReference type="InterPro" id="IPR011251">
    <property type="entry name" value="Luciferase-like_dom"/>
</dbReference>
<evidence type="ECO:0000256" key="2">
    <source>
        <dbReference type="ARBA" id="ARBA00022643"/>
    </source>
</evidence>
<evidence type="ECO:0000256" key="1">
    <source>
        <dbReference type="ARBA" id="ARBA00022630"/>
    </source>
</evidence>
<protein>
    <submittedName>
        <fullName evidence="6">LLM class flavin-dependent oxidoreductase</fullName>
    </submittedName>
</protein>
<keyword evidence="3" id="KW-0560">Oxidoreductase</keyword>